<name>A0A5C1QMM9_9SPIO</name>
<dbReference type="EMBL" id="CP036150">
    <property type="protein sequence ID" value="QEN07816.1"/>
    <property type="molecule type" value="Genomic_DNA"/>
</dbReference>
<dbReference type="Pfam" id="PF00211">
    <property type="entry name" value="Guanylate_cyc"/>
    <property type="match status" value="1"/>
</dbReference>
<dbReference type="OrthoDB" id="366281at2"/>
<accession>A0A5C1QMM9</accession>
<dbReference type="Proteomes" id="UP000324209">
    <property type="component" value="Chromosome"/>
</dbReference>
<dbReference type="GO" id="GO:0004016">
    <property type="term" value="F:adenylate cyclase activity"/>
    <property type="evidence" value="ECO:0007669"/>
    <property type="project" value="UniProtKB-ARBA"/>
</dbReference>
<dbReference type="KEGG" id="ock:EXM22_07365"/>
<sequence>MFQYGGPIDPNVRGLSEDEAEYYIARELFYTCIELQRVCILFNQANDKFLYSEKEGKTKEEILKAFDIIRGLRNNEFLSPSINALFQIRIRIGASIGKVMIGNFGPEGAKHWDVIGMPVINAKRMESTAPIGGVRISEEYYRQLNKQGIVDSYYQRFIREASALFSDYRKITKDELFRFNTVYIKEKKNAGYNTYSVQVEPNLPEEIVKQVKLLLQKEEPGAQRIIDFMKYYRGNQYVLHKLEELFEKLNIHLRKDQLYKILLPGRYKALLESYCMDTVAVEENIKKNYTLKDLMDILGNLQDAVKHPSGRCESKDCSFQDYETHINNEEKVLIDTYDSLKDSIAHTSYFYNLIFPLFFAHIKTSILEYQNRLEELEEL</sequence>
<reference evidence="2 3" key="1">
    <citation type="submission" date="2019-02" db="EMBL/GenBank/DDBJ databases">
        <title>Complete Genome Sequence and Methylome Analysis of free living Spirochaetas.</title>
        <authorList>
            <person name="Fomenkov A."/>
            <person name="Dubinina G."/>
            <person name="Leshcheva N."/>
            <person name="Mikheeva N."/>
            <person name="Grabovich M."/>
            <person name="Vincze T."/>
            <person name="Roberts R.J."/>
        </authorList>
    </citation>
    <scope>NUCLEOTIDE SEQUENCE [LARGE SCALE GENOMIC DNA]</scope>
    <source>
        <strain evidence="2 3">K2</strain>
    </source>
</reference>
<protein>
    <recommendedName>
        <fullName evidence="1">Guanylate cyclase domain-containing protein</fullName>
    </recommendedName>
</protein>
<dbReference type="InterPro" id="IPR029787">
    <property type="entry name" value="Nucleotide_cyclase"/>
</dbReference>
<evidence type="ECO:0000313" key="2">
    <source>
        <dbReference type="EMBL" id="QEN07816.1"/>
    </source>
</evidence>
<evidence type="ECO:0000259" key="1">
    <source>
        <dbReference type="PROSITE" id="PS50125"/>
    </source>
</evidence>
<organism evidence="2 3">
    <name type="scientific">Oceanispirochaeta crateris</name>
    <dbReference type="NCBI Taxonomy" id="2518645"/>
    <lineage>
        <taxon>Bacteria</taxon>
        <taxon>Pseudomonadati</taxon>
        <taxon>Spirochaetota</taxon>
        <taxon>Spirochaetia</taxon>
        <taxon>Spirochaetales</taxon>
        <taxon>Spirochaetaceae</taxon>
        <taxon>Oceanispirochaeta</taxon>
    </lineage>
</organism>
<dbReference type="AlphaFoldDB" id="A0A5C1QMM9"/>
<dbReference type="GO" id="GO:0035556">
    <property type="term" value="P:intracellular signal transduction"/>
    <property type="evidence" value="ECO:0007669"/>
    <property type="project" value="InterPro"/>
</dbReference>
<keyword evidence="3" id="KW-1185">Reference proteome</keyword>
<feature type="domain" description="Guanylate cyclase" evidence="1">
    <location>
        <begin position="88"/>
        <end position="126"/>
    </location>
</feature>
<dbReference type="SUPFAM" id="SSF55073">
    <property type="entry name" value="Nucleotide cyclase"/>
    <property type="match status" value="1"/>
</dbReference>
<dbReference type="PROSITE" id="PS50125">
    <property type="entry name" value="GUANYLATE_CYCLASE_2"/>
    <property type="match status" value="1"/>
</dbReference>
<proteinExistence type="predicted"/>
<dbReference type="Gene3D" id="3.30.70.1230">
    <property type="entry name" value="Nucleotide cyclase"/>
    <property type="match status" value="1"/>
</dbReference>
<dbReference type="InterPro" id="IPR001054">
    <property type="entry name" value="A/G_cyclase"/>
</dbReference>
<dbReference type="RefSeq" id="WP_149485896.1">
    <property type="nucleotide sequence ID" value="NZ_CP036150.1"/>
</dbReference>
<evidence type="ECO:0000313" key="3">
    <source>
        <dbReference type="Proteomes" id="UP000324209"/>
    </source>
</evidence>
<gene>
    <name evidence="2" type="ORF">EXM22_07365</name>
</gene>
<dbReference type="GO" id="GO:0009190">
    <property type="term" value="P:cyclic nucleotide biosynthetic process"/>
    <property type="evidence" value="ECO:0007669"/>
    <property type="project" value="InterPro"/>
</dbReference>